<reference evidence="6" key="1">
    <citation type="journal article" date="2023" name="Science">
        <title>Genome structures resolve the early diversification of teleost fishes.</title>
        <authorList>
            <person name="Parey E."/>
            <person name="Louis A."/>
            <person name="Montfort J."/>
            <person name="Bouchez O."/>
            <person name="Roques C."/>
            <person name="Iampietro C."/>
            <person name="Lluch J."/>
            <person name="Castinel A."/>
            <person name="Donnadieu C."/>
            <person name="Desvignes T."/>
            <person name="Floi Bucao C."/>
            <person name="Jouanno E."/>
            <person name="Wen M."/>
            <person name="Mejri S."/>
            <person name="Dirks R."/>
            <person name="Jansen H."/>
            <person name="Henkel C."/>
            <person name="Chen W.J."/>
            <person name="Zahm M."/>
            <person name="Cabau C."/>
            <person name="Klopp C."/>
            <person name="Thompson A.W."/>
            <person name="Robinson-Rechavi M."/>
            <person name="Braasch I."/>
            <person name="Lecointre G."/>
            <person name="Bobe J."/>
            <person name="Postlethwait J.H."/>
            <person name="Berthelot C."/>
            <person name="Roest Crollius H."/>
            <person name="Guiguen Y."/>
        </authorList>
    </citation>
    <scope>NUCLEOTIDE SEQUENCE</scope>
    <source>
        <strain evidence="6">NC1722</strain>
    </source>
</reference>
<dbReference type="GO" id="GO:0000792">
    <property type="term" value="C:heterochromatin"/>
    <property type="evidence" value="ECO:0007669"/>
    <property type="project" value="TreeGrafter"/>
</dbReference>
<dbReference type="GO" id="GO:0045814">
    <property type="term" value="P:negative regulation of gene expression, epigenetic"/>
    <property type="evidence" value="ECO:0007669"/>
    <property type="project" value="InterPro"/>
</dbReference>
<comment type="caution">
    <text evidence="6">The sequence shown here is derived from an EMBL/GenBank/DDBJ whole genome shotgun (WGS) entry which is preliminary data.</text>
</comment>
<feature type="region of interest" description="Disordered" evidence="2">
    <location>
        <begin position="877"/>
        <end position="927"/>
    </location>
</feature>
<name>A0AAD7RER5_9TELE</name>
<organism evidence="6 7">
    <name type="scientific">Aldrovandia affinis</name>
    <dbReference type="NCBI Taxonomy" id="143900"/>
    <lineage>
        <taxon>Eukaryota</taxon>
        <taxon>Metazoa</taxon>
        <taxon>Chordata</taxon>
        <taxon>Craniata</taxon>
        <taxon>Vertebrata</taxon>
        <taxon>Euteleostomi</taxon>
        <taxon>Actinopterygii</taxon>
        <taxon>Neopterygii</taxon>
        <taxon>Teleostei</taxon>
        <taxon>Notacanthiformes</taxon>
        <taxon>Halosauridae</taxon>
        <taxon>Aldrovandia</taxon>
    </lineage>
</organism>
<evidence type="ECO:0000256" key="1">
    <source>
        <dbReference type="ARBA" id="ARBA00008058"/>
    </source>
</evidence>
<feature type="domain" description="TASOR PIN" evidence="5">
    <location>
        <begin position="1050"/>
        <end position="1191"/>
    </location>
</feature>
<protein>
    <recommendedName>
        <fullName evidence="8">DUF3715 domain-containing protein</fullName>
    </recommendedName>
</protein>
<dbReference type="PANTHER" id="PTHR16207">
    <property type="entry name" value="SET DOMAIN-CONTAINING PROTEIN"/>
    <property type="match status" value="1"/>
</dbReference>
<dbReference type="Proteomes" id="UP001221898">
    <property type="component" value="Unassembled WGS sequence"/>
</dbReference>
<dbReference type="CDD" id="cd22569">
    <property type="entry name" value="TASOR_PBD"/>
    <property type="match status" value="1"/>
</dbReference>
<feature type="domain" description="TASOR alpha/beta" evidence="4">
    <location>
        <begin position="951"/>
        <end position="1046"/>
    </location>
</feature>
<sequence length="1676" mass="183287">MGYCEALFQYLSQGSHEFKDMVKILSSCYRDASSSGTFSYTKARLVHSELLEKDFVEKRRELKQDGRTDKELVESYCFLLPDPSKGKVKSIYENMSKNLLDPTPKFDCHISKNATRVTSLLSYRAFELTQQYFYEYSFDDIKYRPRQVCPYAVVSFLYKGKEATPPPKPTAPLRSSCNIFEGSKAKSSYTVWSGQLLNGGRVVYQVGLRSSTHPFLPFKLPEKLEIGMVMNLDQVKRKIPTVLFSWDTYSGTREVLKSGMCCSLFELVDKSKHGNSLTALLDKLERERTVLVNTLLDKGFLFLLSSAQMVNPNVSKQPMSREPLQMDPHDPIMPQLDTFMPALHYALMKVRSNPSADLAAGVERQVRHYLSRRDDGKVRLYYMNEYKQNLDEQEKLHPAPKQKHNLEGYLRSYIYRPNVYLLAVVQAREMVDTMRRPPEYSPVSDWEGSDGQPPEHKGVGAQANGAHGVPLSQADNDPEKMRELLKLIQMWKRNEGEAWHAGEGGGEGPEGRGWEACGLKRKLEEETAVTTFKYLRRASLDNGGHGRDEECQTPPSLSAVMDCMGLRDTDLRKDSNNACRLMEMLATFNKAKKSSSGSMLAPEGPSSPLGPGTVVGGGSVAGDGPELTDVPCYDTMIKLGLPSHCDIDLRNRAKEDILEDQTAGSMSSLEVFSPCSSNDHHHGTEILGEGQMPWFLIPITGIKSEKYCLREEDNPQDPRFLQSPAASNYTTPESHNPLSEPLEDHGMSMEGEGVEEELKGEEEEEILGEGSGPARVLDQGAAPCAVNGIIDEALGHFSGGMQEILREEQVYCSSEPTPVAPMAAQRQQQLWAPGVSFSEYISHYTSPVPIHNYVMRLCERMNQLIHQEDADALPLLPSSALKGQGTSMRVEGDSRRLPRKEGSRGGTEPEPDRKHRTSLGSAPPTSISSLISQLKPEVFSSLVEIIKDVQKNAVKFYIHSQEQESDVCLEIKEYLVRLGNVDCNPQAFLESQNNLDKLLIIIQNEDIAVQVHKIPALVSLKKLPSVSFAGVDSLDDVKNHTYNELFVSGGFIVSDEFVLNPDFITHERLQAFLRFLEEQSTPESLWHWKVHCKTQKKLKELGRLNSDALSLLNLLTTYQKRHLVEFLPYHDCDVPSRHAPDLECLIRLQAHHTQHRHIIFLTERRFEMFPHYSSNGIVIANIDDIMNSFHSLIGLHNSEKEPPASDNHPSPAPPAVIKDECVDEEDMSLDSEDSDSAVIEEPSAQRQEVGGAEGVALDLHPLPPQNMEFQPPLPEQDVLDPSSLHMSFLPSSSSSGQTANLLDFEALKSAISQFKAFSQRPPLDFEVGGSSPDTFNVNPHQSFLCPAARTSFSGSVAGYPVIPAYPGSHCGIPLEPVSGLPLGLPLTLGLEVPAPSLSAPSLGGPQDQTGSGQGLVVAATVGTCYLGSSTVGEAGGQHGWAHLGTWGVSSACGTPTSQDDGALLTSAPLLEPHRGKPPTPGSRNSASGTPNSQGGTTSGPAQAGTMPGHAQGGASNPAGGSGSNSTPSSQGSLNPVPPNGPAKAAEKTLARGGSSPQGSSGGLLSLPQGGGSVNSQGRGGPSAPFEGPQGNGVGAISMGYRGLPLSSSRPRGCRERGGGGPCVRGFPPHGSRFRGRGRGGYYMDFTQDTYFSWGDEEYRSWGDNSYHTHRDGYNGW</sequence>
<dbReference type="Pfam" id="PF24630">
    <property type="entry name" value="PIN_TASOR"/>
    <property type="match status" value="1"/>
</dbReference>
<dbReference type="GO" id="GO:0003682">
    <property type="term" value="F:chromatin binding"/>
    <property type="evidence" value="ECO:0007669"/>
    <property type="project" value="TreeGrafter"/>
</dbReference>
<accession>A0AAD7RER5</accession>
<evidence type="ECO:0000259" key="5">
    <source>
        <dbReference type="Pfam" id="PF24630"/>
    </source>
</evidence>
<evidence type="ECO:0008006" key="8">
    <source>
        <dbReference type="Google" id="ProtNLM"/>
    </source>
</evidence>
<feature type="region of interest" description="Disordered" evidence="2">
    <location>
        <begin position="436"/>
        <end position="460"/>
    </location>
</feature>
<feature type="compositionally biased region" description="Low complexity" evidence="2">
    <location>
        <begin position="1552"/>
        <end position="1567"/>
    </location>
</feature>
<comment type="similarity">
    <text evidence="1">Belongs to the TASOR family.</text>
</comment>
<feature type="region of interest" description="Disordered" evidence="2">
    <location>
        <begin position="593"/>
        <end position="619"/>
    </location>
</feature>
<feature type="compositionally biased region" description="Polar residues" evidence="2">
    <location>
        <begin position="724"/>
        <end position="737"/>
    </location>
</feature>
<feature type="compositionally biased region" description="Basic and acidic residues" evidence="2">
    <location>
        <begin position="890"/>
        <end position="903"/>
    </location>
</feature>
<dbReference type="GO" id="GO:0005654">
    <property type="term" value="C:nucleoplasm"/>
    <property type="evidence" value="ECO:0007669"/>
    <property type="project" value="TreeGrafter"/>
</dbReference>
<dbReference type="InterPro" id="IPR056242">
    <property type="entry name" value="PIN_TASOR"/>
</dbReference>
<feature type="compositionally biased region" description="Polar residues" evidence="2">
    <location>
        <begin position="1481"/>
        <end position="1500"/>
    </location>
</feature>
<dbReference type="InterPro" id="IPR056243">
    <property type="entry name" value="TASOR_ab_dom"/>
</dbReference>
<evidence type="ECO:0000256" key="2">
    <source>
        <dbReference type="SAM" id="MobiDB-lite"/>
    </source>
</evidence>
<feature type="region of interest" description="Disordered" evidence="2">
    <location>
        <begin position="714"/>
        <end position="748"/>
    </location>
</feature>
<evidence type="ECO:0000313" key="6">
    <source>
        <dbReference type="EMBL" id="KAJ8378731.1"/>
    </source>
</evidence>
<feature type="region of interest" description="Disordered" evidence="2">
    <location>
        <begin position="1468"/>
        <end position="1599"/>
    </location>
</feature>
<dbReference type="Pfam" id="PF12509">
    <property type="entry name" value="DUF3715"/>
    <property type="match status" value="1"/>
</dbReference>
<feature type="domain" description="TASOR pseudo-PARP" evidence="3">
    <location>
        <begin position="85"/>
        <end position="150"/>
    </location>
</feature>
<evidence type="ECO:0000313" key="7">
    <source>
        <dbReference type="Proteomes" id="UP001221898"/>
    </source>
</evidence>
<feature type="compositionally biased region" description="Gly residues" evidence="2">
    <location>
        <begin position="1568"/>
        <end position="1580"/>
    </location>
</feature>
<dbReference type="Pfam" id="PF23314">
    <property type="entry name" value="TASOR_alpha-beta"/>
    <property type="match status" value="1"/>
</dbReference>
<dbReference type="PANTHER" id="PTHR16207:SF1">
    <property type="entry name" value="PROTEIN TASOR"/>
    <property type="match status" value="1"/>
</dbReference>
<dbReference type="GO" id="GO:0097355">
    <property type="term" value="P:protein localization to heterochromatin"/>
    <property type="evidence" value="ECO:0007669"/>
    <property type="project" value="TreeGrafter"/>
</dbReference>
<evidence type="ECO:0000259" key="4">
    <source>
        <dbReference type="Pfam" id="PF23314"/>
    </source>
</evidence>
<feature type="compositionally biased region" description="Polar residues" evidence="2">
    <location>
        <begin position="918"/>
        <end position="927"/>
    </location>
</feature>
<keyword evidence="7" id="KW-1185">Reference proteome</keyword>
<proteinExistence type="inferred from homology"/>
<gene>
    <name evidence="6" type="ORF">AAFF_G00236510</name>
</gene>
<feature type="region of interest" description="Disordered" evidence="2">
    <location>
        <begin position="1196"/>
        <end position="1250"/>
    </location>
</feature>
<dbReference type="InterPro" id="IPR046432">
    <property type="entry name" value="TASOR"/>
</dbReference>
<feature type="compositionally biased region" description="Acidic residues" evidence="2">
    <location>
        <begin position="1221"/>
        <end position="1235"/>
    </location>
</feature>
<feature type="compositionally biased region" description="Low complexity" evidence="2">
    <location>
        <begin position="1512"/>
        <end position="1532"/>
    </location>
</feature>
<dbReference type="EMBL" id="JAINUG010000312">
    <property type="protein sequence ID" value="KAJ8378731.1"/>
    <property type="molecule type" value="Genomic_DNA"/>
</dbReference>
<dbReference type="InterPro" id="IPR022188">
    <property type="entry name" value="TASOR_DUF3715"/>
</dbReference>
<evidence type="ECO:0000259" key="3">
    <source>
        <dbReference type="Pfam" id="PF12509"/>
    </source>
</evidence>